<name>A0A2U1E4Q1_9FIRM</name>
<dbReference type="PROSITE" id="PS51257">
    <property type="entry name" value="PROKAR_LIPOPROTEIN"/>
    <property type="match status" value="1"/>
</dbReference>
<feature type="region of interest" description="Disordered" evidence="1">
    <location>
        <begin position="25"/>
        <end position="48"/>
    </location>
</feature>
<dbReference type="RefSeq" id="WP_116480066.1">
    <property type="nucleotide sequence ID" value="NZ_QEKV01000004.1"/>
</dbReference>
<dbReference type="EMBL" id="QEKV01000004">
    <property type="protein sequence ID" value="PVY94659.1"/>
    <property type="molecule type" value="Genomic_DNA"/>
</dbReference>
<feature type="signal peptide" evidence="2">
    <location>
        <begin position="1"/>
        <end position="18"/>
    </location>
</feature>
<dbReference type="AlphaFoldDB" id="A0A2U1E4Q1"/>
<feature type="chain" id="PRO_5039655427" evidence="2">
    <location>
        <begin position="19"/>
        <end position="294"/>
    </location>
</feature>
<comment type="caution">
    <text evidence="3">The sequence shown here is derived from an EMBL/GenBank/DDBJ whole genome shotgun (WGS) entry which is preliminary data.</text>
</comment>
<evidence type="ECO:0000256" key="2">
    <source>
        <dbReference type="SAM" id="SignalP"/>
    </source>
</evidence>
<accession>A0A2U1E4Q1</accession>
<protein>
    <submittedName>
        <fullName evidence="3">Uncharacterized protein</fullName>
    </submittedName>
</protein>
<dbReference type="Proteomes" id="UP000245793">
    <property type="component" value="Unassembled WGS sequence"/>
</dbReference>
<evidence type="ECO:0000313" key="4">
    <source>
        <dbReference type="Proteomes" id="UP000245793"/>
    </source>
</evidence>
<evidence type="ECO:0000313" key="3">
    <source>
        <dbReference type="EMBL" id="PVY94659.1"/>
    </source>
</evidence>
<keyword evidence="2" id="KW-0732">Signal</keyword>
<gene>
    <name evidence="3" type="ORF">C7381_104165</name>
</gene>
<proteinExistence type="predicted"/>
<sequence>MKKGLALLLAVAMIFSLAACGKKSVDEKADTVKKDEKKEEAKKEETKAKGMIDVQGDEMFTTPEGIEELSNERLKEISEYFDEDHLTKFEGMTYEEVEAYIGMPGAHFVEHDDEDENGVLTKNIYWYSPDYLFYTIFTAYKDSPDDFGLTMAGYMPRKFDEDEEEEDASESDEVEEIVAELSPDTGMVEVTNGNPYISPGDEWEISEEDLEEKAKYFDENYEETVGMTYEEVKDYIGKPGAHYEALDDVDPETGDLKKQIFWYSPDHVFVVVFTAEEKNPDDFGLDFTAYYEQD</sequence>
<keyword evidence="4" id="KW-1185">Reference proteome</keyword>
<evidence type="ECO:0000256" key="1">
    <source>
        <dbReference type="SAM" id="MobiDB-lite"/>
    </source>
</evidence>
<reference evidence="3 4" key="1">
    <citation type="submission" date="2018-04" db="EMBL/GenBank/DDBJ databases">
        <title>Genomic Encyclopedia of Type Strains, Phase IV (KMG-IV): sequencing the most valuable type-strain genomes for metagenomic binning, comparative biology and taxonomic classification.</title>
        <authorList>
            <person name="Goeker M."/>
        </authorList>
    </citation>
    <scope>NUCLEOTIDE SEQUENCE [LARGE SCALE GENOMIC DNA]</scope>
    <source>
        <strain evidence="3 4">DSM 20705</strain>
    </source>
</reference>
<organism evidence="3 4">
    <name type="scientific">Ezakiella coagulans</name>
    <dbReference type="NCBI Taxonomy" id="46507"/>
    <lineage>
        <taxon>Bacteria</taxon>
        <taxon>Bacillati</taxon>
        <taxon>Bacillota</taxon>
        <taxon>Tissierellia</taxon>
        <taxon>Ezakiella</taxon>
    </lineage>
</organism>